<name>A0A1I3K6M2_9SPIR</name>
<evidence type="ECO:0000313" key="1">
    <source>
        <dbReference type="EMBL" id="SFI68064.1"/>
    </source>
</evidence>
<dbReference type="AlphaFoldDB" id="A0A1I3K6M2"/>
<evidence type="ECO:0000313" key="2">
    <source>
        <dbReference type="Proteomes" id="UP000182737"/>
    </source>
</evidence>
<dbReference type="RefSeq" id="WP_074931215.1">
    <property type="nucleotide sequence ID" value="NZ_FORI01000004.1"/>
</dbReference>
<sequence>MNDELIISRINELESLILKLSRDLKESTPKSNDSLSKQRFFSLKEAVELKYGNSQSYTTISTNYALIPCGNTNYEIVGGVRRWKSELILEWLNVTDKDIIPYLEKYHVPLTGRIGEKYLKKYGKKEESV</sequence>
<organism evidence="1 2">
    <name type="scientific">Treponema bryantii</name>
    <dbReference type="NCBI Taxonomy" id="163"/>
    <lineage>
        <taxon>Bacteria</taxon>
        <taxon>Pseudomonadati</taxon>
        <taxon>Spirochaetota</taxon>
        <taxon>Spirochaetia</taxon>
        <taxon>Spirochaetales</taxon>
        <taxon>Treponemataceae</taxon>
        <taxon>Treponema</taxon>
    </lineage>
</organism>
<reference evidence="2" key="1">
    <citation type="submission" date="2016-10" db="EMBL/GenBank/DDBJ databases">
        <authorList>
            <person name="Varghese N."/>
            <person name="Submissions S."/>
        </authorList>
    </citation>
    <scope>NUCLEOTIDE SEQUENCE [LARGE SCALE GENOMIC DNA]</scope>
    <source>
        <strain evidence="2">XBD1002</strain>
    </source>
</reference>
<accession>A0A1I3K6M2</accession>
<dbReference type="EMBL" id="FORI01000004">
    <property type="protein sequence ID" value="SFI68064.1"/>
    <property type="molecule type" value="Genomic_DNA"/>
</dbReference>
<keyword evidence="2" id="KW-1185">Reference proteome</keyword>
<gene>
    <name evidence="1" type="ORF">SAMN04487775_104101</name>
</gene>
<dbReference type="Proteomes" id="UP000182737">
    <property type="component" value="Unassembled WGS sequence"/>
</dbReference>
<protein>
    <submittedName>
        <fullName evidence="1">Uncharacterized protein</fullName>
    </submittedName>
</protein>
<proteinExistence type="predicted"/>